<evidence type="ECO:0000259" key="7">
    <source>
        <dbReference type="Pfam" id="PF02108"/>
    </source>
</evidence>
<evidence type="ECO:0000256" key="1">
    <source>
        <dbReference type="ARBA" id="ARBA00003041"/>
    </source>
</evidence>
<evidence type="ECO:0000256" key="3">
    <source>
        <dbReference type="ARBA" id="ARBA00022448"/>
    </source>
</evidence>
<dbReference type="InterPro" id="IPR018035">
    <property type="entry name" value="Flagellar_FliH/T3SS_HrpE"/>
</dbReference>
<dbReference type="GO" id="GO:0015031">
    <property type="term" value="P:protein transport"/>
    <property type="evidence" value="ECO:0007669"/>
    <property type="project" value="UniProtKB-KW"/>
</dbReference>
<accession>A0A4Q7NWX1</accession>
<reference evidence="8 9" key="1">
    <citation type="submission" date="2019-02" db="EMBL/GenBank/DDBJ databases">
        <title>Genomic Encyclopedia of Type Strains, Phase IV (KMG-IV): sequencing the most valuable type-strain genomes for metagenomic binning, comparative biology and taxonomic classification.</title>
        <authorList>
            <person name="Goeker M."/>
        </authorList>
    </citation>
    <scope>NUCLEOTIDE SEQUENCE [LARGE SCALE GENOMIC DNA]</scope>
    <source>
        <strain evidence="8 9">DSM 45622</strain>
    </source>
</reference>
<evidence type="ECO:0000313" key="9">
    <source>
        <dbReference type="Proteomes" id="UP000293638"/>
    </source>
</evidence>
<keyword evidence="5" id="KW-0653">Protein transport</keyword>
<keyword evidence="8" id="KW-0966">Cell projection</keyword>
<keyword evidence="3" id="KW-0813">Transport</keyword>
<keyword evidence="4" id="KW-1005">Bacterial flagellum biogenesis</keyword>
<dbReference type="GO" id="GO:0044781">
    <property type="term" value="P:bacterial-type flagellum organization"/>
    <property type="evidence" value="ECO:0007669"/>
    <property type="project" value="UniProtKB-KW"/>
</dbReference>
<keyword evidence="6" id="KW-1006">Bacterial flagellum protein export</keyword>
<dbReference type="Pfam" id="PF02108">
    <property type="entry name" value="FliH"/>
    <property type="match status" value="1"/>
</dbReference>
<dbReference type="EMBL" id="SGXD01000001">
    <property type="protein sequence ID" value="RZS91418.1"/>
    <property type="molecule type" value="Genomic_DNA"/>
</dbReference>
<organism evidence="8 9">
    <name type="scientific">Motilibacter rhizosphaerae</name>
    <dbReference type="NCBI Taxonomy" id="598652"/>
    <lineage>
        <taxon>Bacteria</taxon>
        <taxon>Bacillati</taxon>
        <taxon>Actinomycetota</taxon>
        <taxon>Actinomycetes</taxon>
        <taxon>Motilibacterales</taxon>
        <taxon>Motilibacteraceae</taxon>
        <taxon>Motilibacter</taxon>
    </lineage>
</organism>
<comment type="function">
    <text evidence="1">Needed for flagellar regrowth and assembly.</text>
</comment>
<dbReference type="OrthoDB" id="5185836at2"/>
<feature type="domain" description="Flagellar assembly protein FliH/Type III secretion system HrpE" evidence="7">
    <location>
        <begin position="108"/>
        <end position="221"/>
    </location>
</feature>
<keyword evidence="8" id="KW-0282">Flagellum</keyword>
<evidence type="ECO:0000256" key="2">
    <source>
        <dbReference type="ARBA" id="ARBA00006602"/>
    </source>
</evidence>
<evidence type="ECO:0000256" key="5">
    <source>
        <dbReference type="ARBA" id="ARBA00022927"/>
    </source>
</evidence>
<sequence length="232" mass="23696">MSSSTEQPFVAMSASDVSTVVLPGVPLRGAQAGTVRSAGIGQRLTAPVLSPDQAREAARSEGYAVGWAAGMREAAAAVQAQVLAAQQEHAAVRAAYAARVEAALGALERAGVELATRALPLVEEVADAITAGGYAVAEAVVGRELQQVAPGPDAVRRVLAQAPTGRPVLVRLAPEDVEAVLALGDELVGGREVQLVADPSLRSGDAVAECDYTTIDARIGHALARVKEILAP</sequence>
<name>A0A4Q7NWX1_9ACTN</name>
<comment type="caution">
    <text evidence="8">The sequence shown here is derived from an EMBL/GenBank/DDBJ whole genome shotgun (WGS) entry which is preliminary data.</text>
</comment>
<dbReference type="GO" id="GO:0005829">
    <property type="term" value="C:cytosol"/>
    <property type="evidence" value="ECO:0007669"/>
    <property type="project" value="TreeGrafter"/>
</dbReference>
<keyword evidence="9" id="KW-1185">Reference proteome</keyword>
<evidence type="ECO:0000256" key="4">
    <source>
        <dbReference type="ARBA" id="ARBA00022795"/>
    </source>
</evidence>
<dbReference type="AlphaFoldDB" id="A0A4Q7NWX1"/>
<evidence type="ECO:0000256" key="6">
    <source>
        <dbReference type="ARBA" id="ARBA00023225"/>
    </source>
</evidence>
<comment type="similarity">
    <text evidence="2">Belongs to the FliH family.</text>
</comment>
<proteinExistence type="inferred from homology"/>
<dbReference type="PANTHER" id="PTHR34982">
    <property type="entry name" value="YOP PROTEINS TRANSLOCATION PROTEIN L"/>
    <property type="match status" value="1"/>
</dbReference>
<dbReference type="RefSeq" id="WP_130491494.1">
    <property type="nucleotide sequence ID" value="NZ_SGXD01000001.1"/>
</dbReference>
<dbReference type="PANTHER" id="PTHR34982:SF1">
    <property type="entry name" value="FLAGELLAR ASSEMBLY PROTEIN FLIH"/>
    <property type="match status" value="1"/>
</dbReference>
<keyword evidence="8" id="KW-0969">Cilium</keyword>
<protein>
    <submittedName>
        <fullName evidence="8">Flagellar assembly protein FliH</fullName>
    </submittedName>
</protein>
<gene>
    <name evidence="8" type="ORF">EV189_0659</name>
</gene>
<dbReference type="InterPro" id="IPR051472">
    <property type="entry name" value="T3SS_Stator/FliH"/>
</dbReference>
<evidence type="ECO:0000313" key="8">
    <source>
        <dbReference type="EMBL" id="RZS91418.1"/>
    </source>
</evidence>
<dbReference type="Proteomes" id="UP000293638">
    <property type="component" value="Unassembled WGS sequence"/>
</dbReference>